<name>A0A2A2MFL6_9GAMM</name>
<dbReference type="Proteomes" id="UP000218796">
    <property type="component" value="Unassembled WGS sequence"/>
</dbReference>
<dbReference type="PROSITE" id="PS51725">
    <property type="entry name" value="ABM"/>
    <property type="match status" value="1"/>
</dbReference>
<dbReference type="PANTHER" id="PTHR33336:SF3">
    <property type="entry name" value="ABM DOMAIN-CONTAINING PROTEIN"/>
    <property type="match status" value="1"/>
</dbReference>
<dbReference type="InterPro" id="IPR007138">
    <property type="entry name" value="ABM_dom"/>
</dbReference>
<keyword evidence="2" id="KW-0560">Oxidoreductase</keyword>
<feature type="domain" description="ABM" evidence="1">
    <location>
        <begin position="17"/>
        <end position="105"/>
    </location>
</feature>
<comment type="caution">
    <text evidence="2">The sequence shown here is derived from an EMBL/GenBank/DDBJ whole genome shotgun (WGS) entry which is preliminary data.</text>
</comment>
<gene>
    <name evidence="2" type="ORF">CJD50_07090</name>
</gene>
<proteinExistence type="predicted"/>
<dbReference type="OrthoDB" id="9812192at2"/>
<dbReference type="InterPro" id="IPR050744">
    <property type="entry name" value="AI-2_Isomerase_LsrG"/>
</dbReference>
<dbReference type="SUPFAM" id="SSF54909">
    <property type="entry name" value="Dimeric alpha+beta barrel"/>
    <property type="match status" value="1"/>
</dbReference>
<organism evidence="2 3">
    <name type="scientific">Hafnia paralvei</name>
    <dbReference type="NCBI Taxonomy" id="546367"/>
    <lineage>
        <taxon>Bacteria</taxon>
        <taxon>Pseudomonadati</taxon>
        <taxon>Pseudomonadota</taxon>
        <taxon>Gammaproteobacteria</taxon>
        <taxon>Enterobacterales</taxon>
        <taxon>Hafniaceae</taxon>
        <taxon>Hafnia</taxon>
    </lineage>
</organism>
<dbReference type="EMBL" id="NQMS01000002">
    <property type="protein sequence ID" value="PAV97407.1"/>
    <property type="molecule type" value="Genomic_DNA"/>
</dbReference>
<dbReference type="PANTHER" id="PTHR33336">
    <property type="entry name" value="QUINOL MONOOXYGENASE YGIN-RELATED"/>
    <property type="match status" value="1"/>
</dbReference>
<evidence type="ECO:0000259" key="1">
    <source>
        <dbReference type="PROSITE" id="PS51725"/>
    </source>
</evidence>
<protein>
    <submittedName>
        <fullName evidence="2">Antibiotic biosynthesis monooxygenase</fullName>
    </submittedName>
</protein>
<accession>A0A2A2MFL6</accession>
<sequence length="109" mass="12561">MNESVKSKKRSTTMSEIRIVATLIAKPEHTATIHRAVERVVDPSRQEVGNIQYDLHEEIGHKGTYVFFEVWASQEAVDHHNNTVHFQNFVKEIEGKLEMLDIKVLHQIA</sequence>
<dbReference type="Gene3D" id="3.30.70.100">
    <property type="match status" value="1"/>
</dbReference>
<reference evidence="2 3" key="1">
    <citation type="submission" date="2017-08" db="EMBL/GenBank/DDBJ databases">
        <title>Draft Genome Sequence of Hafnia alvei CITHA-6 Isolated from Raw Bovine Milk.</title>
        <authorList>
            <person name="Culligan E.P."/>
            <person name="Mcsweeney A."/>
            <person name="O'Doherty C."/>
            <person name="Gleeson E."/>
            <person name="O'Riordan D."/>
            <person name="Sleator R.D."/>
        </authorList>
    </citation>
    <scope>NUCLEOTIDE SEQUENCE [LARGE SCALE GENOMIC DNA]</scope>
    <source>
        <strain evidence="2 3">CITHA-6</strain>
    </source>
</reference>
<dbReference type="InterPro" id="IPR011008">
    <property type="entry name" value="Dimeric_a/b-barrel"/>
</dbReference>
<dbReference type="GO" id="GO:0004497">
    <property type="term" value="F:monooxygenase activity"/>
    <property type="evidence" value="ECO:0007669"/>
    <property type="project" value="UniProtKB-KW"/>
</dbReference>
<keyword evidence="2" id="KW-0503">Monooxygenase</keyword>
<keyword evidence="3" id="KW-1185">Reference proteome</keyword>
<dbReference type="AlphaFoldDB" id="A0A2A2MFL6"/>
<evidence type="ECO:0000313" key="3">
    <source>
        <dbReference type="Proteomes" id="UP000218796"/>
    </source>
</evidence>
<evidence type="ECO:0000313" key="2">
    <source>
        <dbReference type="EMBL" id="PAV97407.1"/>
    </source>
</evidence>
<dbReference type="GO" id="GO:0005829">
    <property type="term" value="C:cytosol"/>
    <property type="evidence" value="ECO:0007669"/>
    <property type="project" value="TreeGrafter"/>
</dbReference>
<dbReference type="Pfam" id="PF03992">
    <property type="entry name" value="ABM"/>
    <property type="match status" value="1"/>
</dbReference>